<comment type="caution">
    <text evidence="2">The sequence shown here is derived from an EMBL/GenBank/DDBJ whole genome shotgun (WGS) entry which is preliminary data.</text>
</comment>
<dbReference type="AlphaFoldDB" id="A0A9X2X8F4"/>
<dbReference type="InterPro" id="IPR028098">
    <property type="entry name" value="Glyco_trans_4-like_N"/>
</dbReference>
<organism evidence="2 3">
    <name type="scientific">Chelativorans petroleitrophicus</name>
    <dbReference type="NCBI Taxonomy" id="2975484"/>
    <lineage>
        <taxon>Bacteria</taxon>
        <taxon>Pseudomonadati</taxon>
        <taxon>Pseudomonadota</taxon>
        <taxon>Alphaproteobacteria</taxon>
        <taxon>Hyphomicrobiales</taxon>
        <taxon>Phyllobacteriaceae</taxon>
        <taxon>Chelativorans</taxon>
    </lineage>
</organism>
<dbReference type="InterPro" id="IPR050194">
    <property type="entry name" value="Glycosyltransferase_grp1"/>
</dbReference>
<dbReference type="PANTHER" id="PTHR45947">
    <property type="entry name" value="SULFOQUINOVOSYL TRANSFERASE SQD2"/>
    <property type="match status" value="1"/>
</dbReference>
<accession>A0A9X2X8F4</accession>
<dbReference type="Pfam" id="PF13692">
    <property type="entry name" value="Glyco_trans_1_4"/>
    <property type="match status" value="1"/>
</dbReference>
<name>A0A9X2X8F4_9HYPH</name>
<dbReference type="Pfam" id="PF13439">
    <property type="entry name" value="Glyco_transf_4"/>
    <property type="match status" value="1"/>
</dbReference>
<dbReference type="PANTHER" id="PTHR45947:SF3">
    <property type="entry name" value="SULFOQUINOVOSYL TRANSFERASE SQD2"/>
    <property type="match status" value="1"/>
</dbReference>
<feature type="domain" description="Glycosyltransferase subfamily 4-like N-terminal" evidence="1">
    <location>
        <begin position="11"/>
        <end position="164"/>
    </location>
</feature>
<evidence type="ECO:0000313" key="3">
    <source>
        <dbReference type="Proteomes" id="UP001149009"/>
    </source>
</evidence>
<dbReference type="Proteomes" id="UP001149009">
    <property type="component" value="Unassembled WGS sequence"/>
</dbReference>
<keyword evidence="3" id="KW-1185">Reference proteome</keyword>
<proteinExistence type="predicted"/>
<protein>
    <submittedName>
        <fullName evidence="2">Glycosyltransferase family 4 protein</fullName>
    </submittedName>
</protein>
<dbReference type="CDD" id="cd03801">
    <property type="entry name" value="GT4_PimA-like"/>
    <property type="match status" value="1"/>
</dbReference>
<dbReference type="EMBL" id="JAODNV010000008">
    <property type="protein sequence ID" value="MCT8990294.1"/>
    <property type="molecule type" value="Genomic_DNA"/>
</dbReference>
<dbReference type="RefSeq" id="WP_261515149.1">
    <property type="nucleotide sequence ID" value="NZ_JAODNV010000008.1"/>
</dbReference>
<dbReference type="Gene3D" id="3.40.50.2000">
    <property type="entry name" value="Glycogen Phosphorylase B"/>
    <property type="match status" value="2"/>
</dbReference>
<sequence>MKLAYFVKPHIGGTYTLFRHLRTGLAGYGIDVRWMSCESTAEGAGIRHHDDEAGCMVTTPARLSEPERAAALIRELQRGRYDGVFVNVLTDRLQMNVARYLPEAMLRIMIVHNITPGTYAAARSLRDSVHATVGVSERCRRDLVHSHGFPPEHTVAIPNAVDTSVISVVGRKPRPEGRTRLIFLGRIEDASKGVFWLPTIMDRLPQAVSLTVAGDGPDLPRLTRRLERHAGRVRILGAVAPEFIPKLLASHDVMVVPSRFEGFGFTIIEAMAAGCVPVASHISGVTDTIIEEDISGLLFPVGDWGEAADRIARLHESPAFLDELSAGARRRAQSGFGLEAMAEAYFALIEKLVRERPPLPPPPPIEAWKMPSGLRTSLRTYLPLPIKNFLRVVMERL</sequence>
<dbReference type="GO" id="GO:0016757">
    <property type="term" value="F:glycosyltransferase activity"/>
    <property type="evidence" value="ECO:0007669"/>
    <property type="project" value="TreeGrafter"/>
</dbReference>
<dbReference type="SUPFAM" id="SSF53756">
    <property type="entry name" value="UDP-Glycosyltransferase/glycogen phosphorylase"/>
    <property type="match status" value="1"/>
</dbReference>
<evidence type="ECO:0000259" key="1">
    <source>
        <dbReference type="Pfam" id="PF13439"/>
    </source>
</evidence>
<evidence type="ECO:0000313" key="2">
    <source>
        <dbReference type="EMBL" id="MCT8990294.1"/>
    </source>
</evidence>
<reference evidence="2" key="1">
    <citation type="submission" date="2022-08" db="EMBL/GenBank/DDBJ databases">
        <title>Chelativorans sichuanense sp. nov., a paraffin oil-degrading bacterium isolated from a mixture of oil-based drill cuttings and paddy soil.</title>
        <authorList>
            <person name="Yu J."/>
            <person name="Liu H."/>
            <person name="Chen Q."/>
        </authorList>
    </citation>
    <scope>NUCLEOTIDE SEQUENCE</scope>
    <source>
        <strain evidence="2">SCAU 2101</strain>
    </source>
</reference>
<gene>
    <name evidence="2" type="ORF">NYR54_08295</name>
</gene>